<evidence type="ECO:0000256" key="1">
    <source>
        <dbReference type="SAM" id="Coils"/>
    </source>
</evidence>
<evidence type="ECO:0000313" key="2">
    <source>
        <dbReference type="EMBL" id="KAK9804814.1"/>
    </source>
</evidence>
<sequence length="167" mass="18677">MAKALKLTAAAFGLGAGGYAGQAYYHVYHAEQEQSRHERLVRSHADAVSSLQASIQKNEAQAEMLLRQRHQQLQSVAEVDKQLTAAREEVLRLEDDRNAKETELRQTEAKAIELRTSTSKVQQDLQQKQQAVTAAQQAIKQAQQQVVAARSQLNPLNHPLVKELMSR</sequence>
<gene>
    <name evidence="2" type="ORF">WJX72_007144</name>
</gene>
<keyword evidence="1" id="KW-0175">Coiled coil</keyword>
<name>A0AAW1P8T4_9CHLO</name>
<proteinExistence type="predicted"/>
<dbReference type="Proteomes" id="UP001489004">
    <property type="component" value="Unassembled WGS sequence"/>
</dbReference>
<comment type="caution">
    <text evidence="2">The sequence shown here is derived from an EMBL/GenBank/DDBJ whole genome shotgun (WGS) entry which is preliminary data.</text>
</comment>
<keyword evidence="3" id="KW-1185">Reference proteome</keyword>
<organism evidence="2 3">
    <name type="scientific">[Myrmecia] bisecta</name>
    <dbReference type="NCBI Taxonomy" id="41462"/>
    <lineage>
        <taxon>Eukaryota</taxon>
        <taxon>Viridiplantae</taxon>
        <taxon>Chlorophyta</taxon>
        <taxon>core chlorophytes</taxon>
        <taxon>Trebouxiophyceae</taxon>
        <taxon>Trebouxiales</taxon>
        <taxon>Trebouxiaceae</taxon>
        <taxon>Myrmecia</taxon>
    </lineage>
</organism>
<feature type="coiled-coil region" evidence="1">
    <location>
        <begin position="48"/>
        <end position="152"/>
    </location>
</feature>
<dbReference type="AlphaFoldDB" id="A0AAW1P8T4"/>
<accession>A0AAW1P8T4</accession>
<reference evidence="2 3" key="1">
    <citation type="journal article" date="2024" name="Nat. Commun.">
        <title>Phylogenomics reveals the evolutionary origins of lichenization in chlorophyte algae.</title>
        <authorList>
            <person name="Puginier C."/>
            <person name="Libourel C."/>
            <person name="Otte J."/>
            <person name="Skaloud P."/>
            <person name="Haon M."/>
            <person name="Grisel S."/>
            <person name="Petersen M."/>
            <person name="Berrin J.G."/>
            <person name="Delaux P.M."/>
            <person name="Dal Grande F."/>
            <person name="Keller J."/>
        </authorList>
    </citation>
    <scope>NUCLEOTIDE SEQUENCE [LARGE SCALE GENOMIC DNA]</scope>
    <source>
        <strain evidence="2 3">SAG 2043</strain>
    </source>
</reference>
<evidence type="ECO:0000313" key="3">
    <source>
        <dbReference type="Proteomes" id="UP001489004"/>
    </source>
</evidence>
<protein>
    <submittedName>
        <fullName evidence="2">Uncharacterized protein</fullName>
    </submittedName>
</protein>
<dbReference type="EMBL" id="JALJOR010000017">
    <property type="protein sequence ID" value="KAK9804814.1"/>
    <property type="molecule type" value="Genomic_DNA"/>
</dbReference>